<feature type="domain" description="G-protein coupled receptors family 1 profile" evidence="6">
    <location>
        <begin position="322"/>
        <end position="437"/>
    </location>
</feature>
<evidence type="ECO:0000256" key="4">
    <source>
        <dbReference type="ARBA" id="ARBA00023136"/>
    </source>
</evidence>
<feature type="transmembrane region" description="Helical" evidence="5">
    <location>
        <begin position="199"/>
        <end position="220"/>
    </location>
</feature>
<feature type="transmembrane region" description="Helical" evidence="5">
    <location>
        <begin position="150"/>
        <end position="169"/>
    </location>
</feature>
<dbReference type="Proteomes" id="UP000008068">
    <property type="component" value="Unassembled WGS sequence"/>
</dbReference>
<evidence type="ECO:0000256" key="1">
    <source>
        <dbReference type="ARBA" id="ARBA00004370"/>
    </source>
</evidence>
<comment type="subcellular location">
    <subcellularLocation>
        <location evidence="1">Membrane</location>
    </subcellularLocation>
</comment>
<dbReference type="eggNOG" id="ENOG502TGX3">
    <property type="taxonomic scope" value="Eukaryota"/>
</dbReference>
<feature type="transmembrane region" description="Helical" evidence="5">
    <location>
        <begin position="116"/>
        <end position="135"/>
    </location>
</feature>
<dbReference type="SUPFAM" id="SSF81321">
    <property type="entry name" value="Family A G protein-coupled receptor-like"/>
    <property type="match status" value="1"/>
</dbReference>
<dbReference type="Pfam" id="PF10328">
    <property type="entry name" value="7TM_GPCR_Srx"/>
    <property type="match status" value="1"/>
</dbReference>
<keyword evidence="2 5" id="KW-0812">Transmembrane</keyword>
<dbReference type="AlphaFoldDB" id="G0N8N2"/>
<feature type="transmembrane region" description="Helical" evidence="5">
    <location>
        <begin position="427"/>
        <end position="452"/>
    </location>
</feature>
<proteinExistence type="predicted"/>
<name>G0N8N2_CAEBE</name>
<feature type="transmembrane region" description="Helical" evidence="5">
    <location>
        <begin position="47"/>
        <end position="71"/>
    </location>
</feature>
<dbReference type="OrthoDB" id="9444602at2759"/>
<organism evidence="8">
    <name type="scientific">Caenorhabditis brenneri</name>
    <name type="common">Nematode worm</name>
    <dbReference type="NCBI Taxonomy" id="135651"/>
    <lineage>
        <taxon>Eukaryota</taxon>
        <taxon>Metazoa</taxon>
        <taxon>Ecdysozoa</taxon>
        <taxon>Nematoda</taxon>
        <taxon>Chromadorea</taxon>
        <taxon>Rhabditida</taxon>
        <taxon>Rhabditina</taxon>
        <taxon>Rhabditomorpha</taxon>
        <taxon>Rhabditoidea</taxon>
        <taxon>Rhabditidae</taxon>
        <taxon>Peloderinae</taxon>
        <taxon>Caenorhabditis</taxon>
    </lineage>
</organism>
<dbReference type="PROSITE" id="PS50262">
    <property type="entry name" value="G_PROTEIN_RECEP_F1_2"/>
    <property type="match status" value="1"/>
</dbReference>
<evidence type="ECO:0000256" key="5">
    <source>
        <dbReference type="SAM" id="Phobius"/>
    </source>
</evidence>
<accession>G0N8N2</accession>
<evidence type="ECO:0000259" key="6">
    <source>
        <dbReference type="PROSITE" id="PS50262"/>
    </source>
</evidence>
<keyword evidence="8" id="KW-1185">Reference proteome</keyword>
<sequence>MDIPEFPFMGILVILLLILACVTMFLHWKLIKVAVMRDFFMTFARSLLGIISGGYVCTTFTNFSIGISSALGLESVKIGFENINATLEFIMNFAKLFFFLDSYIGSYKELFGYKPIGSFIYIWICMTTFFVALVIPEFSARGFNGNPPSHYISFGFTVINLLLNTYVFFSKRADMENNLGKVPLNTRFRTEEAKETTKVMLIVTVFRFCVSGSWALFFFLDNNFLLMPPCAHAIANALFLAFRSGEAIVFAASFIFFHRSIARYNEREAIKEKYPDGLPKEATEDEKLLFMAPEETSEENMEKQTNKWNKAFRKHNKISFLGAVTNIMVLYAARKLVSMNSSFGIITKNQAISNTILCLVFLLCAFPWQLNFVDDLIVYSHYIGIIATTMYHASIMFHFFLAFNRLCAVFFPLVYKKIFTNLLTINISFLIWFFAFIKCLTFYEILGCYFQYYDSFWTFSSLVSEFCDDVNWYSDFIPNNSLGGLIVTINLLSAYRAGRNTRKLSTPGVQMTKQQRQREIYFIKQTFFQGTSVFAGLVTYYLLAPLFTNDAVLCVLSTCWAFMQALEGVIIFASNREMRSVFWKRGSE</sequence>
<feature type="transmembrane region" description="Helical" evidence="5">
    <location>
        <begin position="6"/>
        <end position="26"/>
    </location>
</feature>
<evidence type="ECO:0000313" key="8">
    <source>
        <dbReference type="Proteomes" id="UP000008068"/>
    </source>
</evidence>
<evidence type="ECO:0000313" key="7">
    <source>
        <dbReference type="EMBL" id="EGT55227.1"/>
    </source>
</evidence>
<feature type="transmembrane region" description="Helical" evidence="5">
    <location>
        <begin position="83"/>
        <end position="104"/>
    </location>
</feature>
<reference evidence="8" key="1">
    <citation type="submission" date="2011-07" db="EMBL/GenBank/DDBJ databases">
        <authorList>
            <consortium name="Caenorhabditis brenneri Sequencing and Analysis Consortium"/>
            <person name="Wilson R.K."/>
        </authorList>
    </citation>
    <scope>NUCLEOTIDE SEQUENCE [LARGE SCALE GENOMIC DNA]</scope>
    <source>
        <strain evidence="8">PB2801</strain>
    </source>
</reference>
<gene>
    <name evidence="7" type="ORF">CAEBREN_30449</name>
</gene>
<dbReference type="InterPro" id="IPR019430">
    <property type="entry name" value="7TM_GPCR_serpentine_rcpt_Srx"/>
</dbReference>
<dbReference type="CDD" id="cd00637">
    <property type="entry name" value="7tm_classA_rhodopsin-like"/>
    <property type="match status" value="1"/>
</dbReference>
<dbReference type="EMBL" id="GL379850">
    <property type="protein sequence ID" value="EGT55227.1"/>
    <property type="molecule type" value="Genomic_DNA"/>
</dbReference>
<feature type="transmembrane region" description="Helical" evidence="5">
    <location>
        <begin position="521"/>
        <end position="543"/>
    </location>
</feature>
<dbReference type="FunCoup" id="G0N8N2">
    <property type="interactions" value="383"/>
</dbReference>
<feature type="transmembrane region" description="Helical" evidence="5">
    <location>
        <begin position="351"/>
        <end position="370"/>
    </location>
</feature>
<dbReference type="Gene3D" id="1.20.1070.10">
    <property type="entry name" value="Rhodopsin 7-helix transmembrane proteins"/>
    <property type="match status" value="1"/>
</dbReference>
<dbReference type="InParanoid" id="G0N8N2"/>
<feature type="transmembrane region" description="Helical" evidence="5">
    <location>
        <begin position="555"/>
        <end position="575"/>
    </location>
</feature>
<keyword evidence="4 5" id="KW-0472">Membrane</keyword>
<dbReference type="PANTHER" id="PTHR23017:SF42">
    <property type="entry name" value="G-PROTEIN COUPLED RECEPTORS FAMILY 1 PROFILE DOMAIN-CONTAINING PROTEIN"/>
    <property type="match status" value="1"/>
</dbReference>
<protein>
    <recommendedName>
        <fullName evidence="6">G-protein coupled receptors family 1 profile domain-containing protein</fullName>
    </recommendedName>
</protein>
<dbReference type="GO" id="GO:0016020">
    <property type="term" value="C:membrane"/>
    <property type="evidence" value="ECO:0007669"/>
    <property type="project" value="UniProtKB-SubCell"/>
</dbReference>
<evidence type="ECO:0000256" key="3">
    <source>
        <dbReference type="ARBA" id="ARBA00022989"/>
    </source>
</evidence>
<keyword evidence="3 5" id="KW-1133">Transmembrane helix</keyword>
<dbReference type="HOGENOM" id="CLU_464007_0_0_1"/>
<feature type="transmembrane region" description="Helical" evidence="5">
    <location>
        <begin position="390"/>
        <end position="415"/>
    </location>
</feature>
<evidence type="ECO:0000256" key="2">
    <source>
        <dbReference type="ARBA" id="ARBA00022692"/>
    </source>
</evidence>
<feature type="transmembrane region" description="Helical" evidence="5">
    <location>
        <begin position="232"/>
        <end position="257"/>
    </location>
</feature>
<dbReference type="PANTHER" id="PTHR23017">
    <property type="entry name" value="SERPENTINE RECEPTOR, CLASS X"/>
    <property type="match status" value="1"/>
</dbReference>
<feature type="transmembrane region" description="Helical" evidence="5">
    <location>
        <begin position="472"/>
        <end position="495"/>
    </location>
</feature>
<dbReference type="InterPro" id="IPR017452">
    <property type="entry name" value="GPCR_Rhodpsn_7TM"/>
</dbReference>